<evidence type="ECO:0000256" key="2">
    <source>
        <dbReference type="ARBA" id="ARBA00023125"/>
    </source>
</evidence>
<accession>A0ABR6BNL4</accession>
<dbReference type="InterPro" id="IPR036271">
    <property type="entry name" value="Tet_transcr_reg_TetR-rel_C_sf"/>
</dbReference>
<sequence length="193" mass="20307">MPTSRELMIQSAAVLFRERGVAATALSEVIEHSGAPRGSIYHHFPGGKAQLVEETTRYAGEVVSAAMTDFARQHDPLAAVAAFVALWQEILESNDCRAGCPVLAAALDGDGEQAAAKVFAQWESLCAGMFRTHGVPARRARSLATTVVAAIEGAVVLSRAQRSTLPLQRVGRELGVLLRGASGGRVRSSPSSG</sequence>
<dbReference type="PRINTS" id="PR00455">
    <property type="entry name" value="HTHTETR"/>
</dbReference>
<feature type="DNA-binding region" description="H-T-H motif" evidence="4">
    <location>
        <begin position="25"/>
        <end position="44"/>
    </location>
</feature>
<gene>
    <name evidence="6" type="ORF">BC739_005697</name>
</gene>
<dbReference type="Proteomes" id="UP000517916">
    <property type="component" value="Unassembled WGS sequence"/>
</dbReference>
<dbReference type="SUPFAM" id="SSF48498">
    <property type="entry name" value="Tetracyclin repressor-like, C-terminal domain"/>
    <property type="match status" value="1"/>
</dbReference>
<keyword evidence="7" id="KW-1185">Reference proteome</keyword>
<dbReference type="InterPro" id="IPR054156">
    <property type="entry name" value="YxaF_TetR_C"/>
</dbReference>
<protein>
    <submittedName>
        <fullName evidence="6">AcrR family transcriptional regulator</fullName>
    </submittedName>
</protein>
<evidence type="ECO:0000313" key="6">
    <source>
        <dbReference type="EMBL" id="MBA8928480.1"/>
    </source>
</evidence>
<dbReference type="Gene3D" id="1.10.357.10">
    <property type="entry name" value="Tetracycline Repressor, domain 2"/>
    <property type="match status" value="1"/>
</dbReference>
<dbReference type="Pfam" id="PF21993">
    <property type="entry name" value="TetR_C_13_2"/>
    <property type="match status" value="1"/>
</dbReference>
<comment type="caution">
    <text evidence="6">The sequence shown here is derived from an EMBL/GenBank/DDBJ whole genome shotgun (WGS) entry which is preliminary data.</text>
</comment>
<dbReference type="EMBL" id="JACJID010000004">
    <property type="protein sequence ID" value="MBA8928480.1"/>
    <property type="molecule type" value="Genomic_DNA"/>
</dbReference>
<evidence type="ECO:0000256" key="4">
    <source>
        <dbReference type="PROSITE-ProRule" id="PRU00335"/>
    </source>
</evidence>
<reference evidence="6 7" key="1">
    <citation type="submission" date="2020-08" db="EMBL/GenBank/DDBJ databases">
        <title>Genomic Encyclopedia of Archaeal and Bacterial Type Strains, Phase II (KMG-II): from individual species to whole genera.</title>
        <authorList>
            <person name="Goeker M."/>
        </authorList>
    </citation>
    <scope>NUCLEOTIDE SEQUENCE [LARGE SCALE GENOMIC DNA]</scope>
    <source>
        <strain evidence="6 7">DSM 43850</strain>
    </source>
</reference>
<keyword evidence="1" id="KW-0805">Transcription regulation</keyword>
<dbReference type="RefSeq" id="WP_035977873.1">
    <property type="nucleotide sequence ID" value="NZ_BAAABQ010000073.1"/>
</dbReference>
<evidence type="ECO:0000259" key="5">
    <source>
        <dbReference type="PROSITE" id="PS50977"/>
    </source>
</evidence>
<dbReference type="PROSITE" id="PS50977">
    <property type="entry name" value="HTH_TETR_2"/>
    <property type="match status" value="1"/>
</dbReference>
<evidence type="ECO:0000256" key="3">
    <source>
        <dbReference type="ARBA" id="ARBA00023163"/>
    </source>
</evidence>
<evidence type="ECO:0000256" key="1">
    <source>
        <dbReference type="ARBA" id="ARBA00023015"/>
    </source>
</evidence>
<dbReference type="SUPFAM" id="SSF46689">
    <property type="entry name" value="Homeodomain-like"/>
    <property type="match status" value="1"/>
</dbReference>
<dbReference type="InterPro" id="IPR009057">
    <property type="entry name" value="Homeodomain-like_sf"/>
</dbReference>
<dbReference type="Pfam" id="PF00440">
    <property type="entry name" value="TetR_N"/>
    <property type="match status" value="1"/>
</dbReference>
<keyword evidence="2 4" id="KW-0238">DNA-binding</keyword>
<feature type="domain" description="HTH tetR-type" evidence="5">
    <location>
        <begin position="2"/>
        <end position="62"/>
    </location>
</feature>
<proteinExistence type="predicted"/>
<evidence type="ECO:0000313" key="7">
    <source>
        <dbReference type="Proteomes" id="UP000517916"/>
    </source>
</evidence>
<name>A0ABR6BNL4_9PSEU</name>
<keyword evidence="3" id="KW-0804">Transcription</keyword>
<dbReference type="PANTHER" id="PTHR47506:SF3">
    <property type="entry name" value="HTH-TYPE TRANSCRIPTIONAL REGULATOR LMRA"/>
    <property type="match status" value="1"/>
</dbReference>
<organism evidence="6 7">
    <name type="scientific">Kutzneria viridogrisea</name>
    <dbReference type="NCBI Taxonomy" id="47990"/>
    <lineage>
        <taxon>Bacteria</taxon>
        <taxon>Bacillati</taxon>
        <taxon>Actinomycetota</taxon>
        <taxon>Actinomycetes</taxon>
        <taxon>Pseudonocardiales</taxon>
        <taxon>Pseudonocardiaceae</taxon>
        <taxon>Kutzneria</taxon>
    </lineage>
</organism>
<dbReference type="InterPro" id="IPR001647">
    <property type="entry name" value="HTH_TetR"/>
</dbReference>
<dbReference type="PANTHER" id="PTHR47506">
    <property type="entry name" value="TRANSCRIPTIONAL REGULATORY PROTEIN"/>
    <property type="match status" value="1"/>
</dbReference>